<dbReference type="GO" id="GO:0005524">
    <property type="term" value="F:ATP binding"/>
    <property type="evidence" value="ECO:0007669"/>
    <property type="project" value="InterPro"/>
</dbReference>
<dbReference type="AlphaFoldDB" id="A0A1S3JVK3"/>
<evidence type="ECO:0000259" key="15">
    <source>
        <dbReference type="PROSITE" id="PS50011"/>
    </source>
</evidence>
<name>A0A1S3JVK3_LINAN</name>
<dbReference type="GO" id="GO:0004674">
    <property type="term" value="F:protein serine/threonine kinase activity"/>
    <property type="evidence" value="ECO:0007669"/>
    <property type="project" value="UniProtKB-KW"/>
</dbReference>
<reference evidence="17" key="1">
    <citation type="submission" date="2025-08" db="UniProtKB">
        <authorList>
            <consortium name="RefSeq"/>
        </authorList>
    </citation>
    <scope>IDENTIFICATION</scope>
    <source>
        <tissue evidence="17">Gonads</tissue>
    </source>
</reference>
<dbReference type="GO" id="GO:0045743">
    <property type="term" value="P:positive regulation of fibroblast growth factor receptor signaling pathway"/>
    <property type="evidence" value="ECO:0007669"/>
    <property type="project" value="TreeGrafter"/>
</dbReference>
<dbReference type="GO" id="GO:0004713">
    <property type="term" value="F:protein tyrosine kinase activity"/>
    <property type="evidence" value="ECO:0007669"/>
    <property type="project" value="UniProtKB-KW"/>
</dbReference>
<dbReference type="EC" id="2.7.12.1" evidence="2"/>
<dbReference type="OrthoDB" id="6286435at2759"/>
<dbReference type="InterPro" id="IPR045063">
    <property type="entry name" value="Dynamin_N"/>
</dbReference>
<dbReference type="Gene3D" id="3.40.50.300">
    <property type="entry name" value="P-loop containing nucleotide triphosphate hydrolases"/>
    <property type="match status" value="1"/>
</dbReference>
<dbReference type="SMART" id="SM00220">
    <property type="entry name" value="S_TKc"/>
    <property type="match status" value="1"/>
</dbReference>
<dbReference type="InterPro" id="IPR000719">
    <property type="entry name" value="Prot_kinase_dom"/>
</dbReference>
<evidence type="ECO:0000256" key="7">
    <source>
        <dbReference type="ARBA" id="ARBA00023137"/>
    </source>
</evidence>
<dbReference type="STRING" id="7574.A0A1S3JVK3"/>
<sequence>MASLAGEKLAVALEKFQKALNHVKELKEETTSCFQEIMREIPNMAMDNFLLPAERQEVEDVLNLKPCVIFTGQTNCGKSSLINEILQKSVLPANETPCTARLVRLTFSENPYYRIGEDEEVAMKGSIPRQVVQLGVDDRRDANEIAKYVTCGIKNGLLKSGLDIIDSPGRNENEELNQLLKNEVERIPILVYVVDGHNQLTIQDAEDLRTLYNQFVVFYVVSKVDSEDDSDSDSDSESGDEKATPAGVKQERMAVVYSRLVEEGLLDKHTRMNECQLFHGLSAWKLHEARESAMADSKHTVYLADFENFKSCLIGHIEEILEAKVTIACNNLAKAQKRCIDSLLSKAEDPLTIEETLKDIEKIKLLEQDFYRRVEQKLTDKTRMEMSLKTILSQCQEELVEDIGQITFERQHNIQEGAYVTGEEAVKKCGDHVKDILITRLIDKYQKGLKNIFQNEESLMLELQRTQNLKNTREGIKHALVLVCSLTQSLFDSYKIPLDLSKCVRNLTFWGRLKEGLWNFFRAIAHPIDFIRGRTMITVKWKQGIARKFLASIDTMNLASEVAEALKSRFDVAHINFQENIIEHKNNVERSLRLSKEQLSSIQQVAPKMASVELRTIGILDVLKYGTPTFLRQIGEGGQGEVWEVTARDKANYALKLVGDPGSEDLLGKLALEIHYTRSISHEHVMPVLGSFVIEKDGKQHLAVLYELMESDVMHMLRNDPGDLKIRLGIGLQVASALNYMHSAGLMHRDIKPENVLLDSEKKAKLADFGLCKPLAMSNQTICGTPLFLAPEILDKEGSYDPSVDVYSFGILLWFLCDGRGKNPLNVVWLALFGLCGFCRLGERPERRPNFSDECWQLMTTCWDSDPKKRPSFDDIISKLKAIIANL</sequence>
<evidence type="ECO:0000256" key="8">
    <source>
        <dbReference type="ARBA" id="ARBA00040421"/>
    </source>
</evidence>
<dbReference type="KEGG" id="lak:106176299"/>
<dbReference type="InterPro" id="IPR027417">
    <property type="entry name" value="P-loop_NTPase"/>
</dbReference>
<feature type="region of interest" description="Disordered" evidence="14">
    <location>
        <begin position="226"/>
        <end position="247"/>
    </location>
</feature>
<gene>
    <name evidence="17" type="primary">LOC106176299</name>
</gene>
<feature type="domain" description="Protein kinase" evidence="15">
    <location>
        <begin position="628"/>
        <end position="884"/>
    </location>
</feature>
<comment type="catalytic activity">
    <reaction evidence="11">
        <text>L-seryl-[protein] + ATP = O-phospho-L-seryl-[protein] + ADP + H(+)</text>
        <dbReference type="Rhea" id="RHEA:17989"/>
        <dbReference type="Rhea" id="RHEA-COMP:9863"/>
        <dbReference type="Rhea" id="RHEA-COMP:11604"/>
        <dbReference type="ChEBI" id="CHEBI:15378"/>
        <dbReference type="ChEBI" id="CHEBI:29999"/>
        <dbReference type="ChEBI" id="CHEBI:30616"/>
        <dbReference type="ChEBI" id="CHEBI:83421"/>
        <dbReference type="ChEBI" id="CHEBI:456216"/>
        <dbReference type="EC" id="2.7.12.1"/>
    </reaction>
</comment>
<dbReference type="OMA" id="VISHIYE"/>
<dbReference type="Proteomes" id="UP000085678">
    <property type="component" value="Unplaced"/>
</dbReference>
<dbReference type="GO" id="GO:0004712">
    <property type="term" value="F:protein serine/threonine/tyrosine kinase activity"/>
    <property type="evidence" value="ECO:0007669"/>
    <property type="project" value="UniProtKB-EC"/>
</dbReference>
<dbReference type="GO" id="GO:0070374">
    <property type="term" value="P:positive regulation of ERK1 and ERK2 cascade"/>
    <property type="evidence" value="ECO:0007669"/>
    <property type="project" value="TreeGrafter"/>
</dbReference>
<evidence type="ECO:0000256" key="14">
    <source>
        <dbReference type="SAM" id="MobiDB-lite"/>
    </source>
</evidence>
<evidence type="ECO:0000256" key="9">
    <source>
        <dbReference type="ARBA" id="ARBA00041268"/>
    </source>
</evidence>
<proteinExistence type="predicted"/>
<keyword evidence="16" id="KW-1185">Reference proteome</keyword>
<evidence type="ECO:0000313" key="16">
    <source>
        <dbReference type="Proteomes" id="UP000085678"/>
    </source>
</evidence>
<dbReference type="InterPro" id="IPR008271">
    <property type="entry name" value="Ser/Thr_kinase_AS"/>
</dbReference>
<dbReference type="GeneID" id="106176299"/>
<keyword evidence="7" id="KW-0829">Tyrosine-protein kinase</keyword>
<evidence type="ECO:0000256" key="1">
    <source>
        <dbReference type="ARBA" id="ARBA00004496"/>
    </source>
</evidence>
<keyword evidence="5" id="KW-0808">Transferase</keyword>
<dbReference type="Pfam" id="PF00069">
    <property type="entry name" value="Pkinase"/>
    <property type="match status" value="1"/>
</dbReference>
<comment type="subcellular location">
    <subcellularLocation>
        <location evidence="1">Cytoplasm</location>
    </subcellularLocation>
</comment>
<dbReference type="GO" id="GO:0043066">
    <property type="term" value="P:negative regulation of apoptotic process"/>
    <property type="evidence" value="ECO:0007669"/>
    <property type="project" value="TreeGrafter"/>
</dbReference>
<evidence type="ECO:0000313" key="17">
    <source>
        <dbReference type="RefSeq" id="XP_013414081.1"/>
    </source>
</evidence>
<keyword evidence="3" id="KW-0963">Cytoplasm</keyword>
<keyword evidence="6 17" id="KW-0418">Kinase</keyword>
<keyword evidence="4" id="KW-0723">Serine/threonine-protein kinase</keyword>
<comment type="catalytic activity">
    <reaction evidence="12">
        <text>L-threonyl-[protein] + ATP = O-phospho-L-threonyl-[protein] + ADP + H(+)</text>
        <dbReference type="Rhea" id="RHEA:46608"/>
        <dbReference type="Rhea" id="RHEA-COMP:11060"/>
        <dbReference type="Rhea" id="RHEA-COMP:11605"/>
        <dbReference type="ChEBI" id="CHEBI:15378"/>
        <dbReference type="ChEBI" id="CHEBI:30013"/>
        <dbReference type="ChEBI" id="CHEBI:30616"/>
        <dbReference type="ChEBI" id="CHEBI:61977"/>
        <dbReference type="ChEBI" id="CHEBI:456216"/>
        <dbReference type="EC" id="2.7.12.1"/>
    </reaction>
</comment>
<dbReference type="InterPro" id="IPR011009">
    <property type="entry name" value="Kinase-like_dom_sf"/>
</dbReference>
<dbReference type="PROSITE" id="PS00108">
    <property type="entry name" value="PROTEIN_KINASE_ST"/>
    <property type="match status" value="1"/>
</dbReference>
<dbReference type="Pfam" id="PF00350">
    <property type="entry name" value="Dynamin_N"/>
    <property type="match status" value="1"/>
</dbReference>
<evidence type="ECO:0000256" key="12">
    <source>
        <dbReference type="ARBA" id="ARBA00049308"/>
    </source>
</evidence>
<evidence type="ECO:0000256" key="5">
    <source>
        <dbReference type="ARBA" id="ARBA00022679"/>
    </source>
</evidence>
<organism evidence="16 17">
    <name type="scientific">Lingula anatina</name>
    <name type="common">Brachiopod</name>
    <name type="synonym">Lingula unguis</name>
    <dbReference type="NCBI Taxonomy" id="7574"/>
    <lineage>
        <taxon>Eukaryota</taxon>
        <taxon>Metazoa</taxon>
        <taxon>Spiralia</taxon>
        <taxon>Lophotrochozoa</taxon>
        <taxon>Brachiopoda</taxon>
        <taxon>Linguliformea</taxon>
        <taxon>Lingulata</taxon>
        <taxon>Lingulida</taxon>
        <taxon>Linguloidea</taxon>
        <taxon>Lingulidae</taxon>
        <taxon>Lingula</taxon>
    </lineage>
</organism>
<evidence type="ECO:0000256" key="13">
    <source>
        <dbReference type="ARBA" id="ARBA00051680"/>
    </source>
</evidence>
<dbReference type="RefSeq" id="XP_013414081.1">
    <property type="nucleotide sequence ID" value="XM_013558627.1"/>
</dbReference>
<dbReference type="SUPFAM" id="SSF56112">
    <property type="entry name" value="Protein kinase-like (PK-like)"/>
    <property type="match status" value="1"/>
</dbReference>
<dbReference type="PANTHER" id="PTHR46392:SF1">
    <property type="entry name" value="DUAL SERINE_THREONINE AND TYROSINE PROTEIN KINASE"/>
    <property type="match status" value="1"/>
</dbReference>
<evidence type="ECO:0000256" key="6">
    <source>
        <dbReference type="ARBA" id="ARBA00022777"/>
    </source>
</evidence>
<feature type="compositionally biased region" description="Acidic residues" evidence="14">
    <location>
        <begin position="226"/>
        <end position="238"/>
    </location>
</feature>
<evidence type="ECO:0000256" key="10">
    <source>
        <dbReference type="ARBA" id="ARBA00042638"/>
    </source>
</evidence>
<dbReference type="PANTHER" id="PTHR46392">
    <property type="entry name" value="DUAL SERINE/THREONINE AND TYROSINE PROTEIN KINASE"/>
    <property type="match status" value="1"/>
</dbReference>
<dbReference type="SUPFAM" id="SSF52540">
    <property type="entry name" value="P-loop containing nucleoside triphosphate hydrolases"/>
    <property type="match status" value="1"/>
</dbReference>
<dbReference type="InParanoid" id="A0A1S3JVK3"/>
<dbReference type="Gene3D" id="1.10.510.10">
    <property type="entry name" value="Transferase(Phosphotransferase) domain 1"/>
    <property type="match status" value="1"/>
</dbReference>
<comment type="catalytic activity">
    <reaction evidence="13">
        <text>L-tyrosyl-[protein] + ATP = O-phospho-L-tyrosyl-[protein] + ADP + H(+)</text>
        <dbReference type="Rhea" id="RHEA:10596"/>
        <dbReference type="Rhea" id="RHEA-COMP:10136"/>
        <dbReference type="Rhea" id="RHEA-COMP:20101"/>
        <dbReference type="ChEBI" id="CHEBI:15378"/>
        <dbReference type="ChEBI" id="CHEBI:30616"/>
        <dbReference type="ChEBI" id="CHEBI:46858"/>
        <dbReference type="ChEBI" id="CHEBI:61978"/>
        <dbReference type="ChEBI" id="CHEBI:456216"/>
        <dbReference type="EC" id="2.7.12.1"/>
    </reaction>
</comment>
<evidence type="ECO:0000256" key="3">
    <source>
        <dbReference type="ARBA" id="ARBA00022490"/>
    </source>
</evidence>
<dbReference type="PROSITE" id="PS50011">
    <property type="entry name" value="PROTEIN_KINASE_DOM"/>
    <property type="match status" value="1"/>
</dbReference>
<evidence type="ECO:0000256" key="4">
    <source>
        <dbReference type="ARBA" id="ARBA00022527"/>
    </source>
</evidence>
<dbReference type="InterPro" id="IPR051302">
    <property type="entry name" value="Dual_SerThr-Tyr_Kinase"/>
</dbReference>
<protein>
    <recommendedName>
        <fullName evidence="8">Dual serine/threonine and tyrosine protein kinase</fullName>
        <ecNumber evidence="2">2.7.12.1</ecNumber>
    </recommendedName>
    <alternativeName>
        <fullName evidence="10">Dusty protein kinase</fullName>
    </alternativeName>
    <alternativeName>
        <fullName evidence="9">Receptor-interacting serine/threonine-protein kinase 5</fullName>
    </alternativeName>
</protein>
<accession>A0A1S3JVK3</accession>
<evidence type="ECO:0000256" key="2">
    <source>
        <dbReference type="ARBA" id="ARBA00013203"/>
    </source>
</evidence>
<dbReference type="GO" id="GO:0044344">
    <property type="term" value="P:cellular response to fibroblast growth factor stimulus"/>
    <property type="evidence" value="ECO:0007669"/>
    <property type="project" value="TreeGrafter"/>
</dbReference>
<evidence type="ECO:0000256" key="11">
    <source>
        <dbReference type="ARBA" id="ARBA00049003"/>
    </source>
</evidence>
<dbReference type="GO" id="GO:0005737">
    <property type="term" value="C:cytoplasm"/>
    <property type="evidence" value="ECO:0007669"/>
    <property type="project" value="UniProtKB-SubCell"/>
</dbReference>